<dbReference type="Proteomes" id="UP001310022">
    <property type="component" value="Unassembled WGS sequence"/>
</dbReference>
<dbReference type="RefSeq" id="WP_053404580.1">
    <property type="nucleotide sequence ID" value="NZ_BQKE01000001.1"/>
</dbReference>
<gene>
    <name evidence="1" type="ORF">PEDI_12250</name>
</gene>
<accession>A0AAN5ALA7</accession>
<evidence type="ECO:0000313" key="1">
    <source>
        <dbReference type="EMBL" id="GJM60673.1"/>
    </source>
</evidence>
<comment type="caution">
    <text evidence="1">The sequence shown here is derived from an EMBL/GenBank/DDBJ whole genome shotgun (WGS) entry which is preliminary data.</text>
</comment>
<dbReference type="EMBL" id="BQKE01000001">
    <property type="protein sequence ID" value="GJM60673.1"/>
    <property type="molecule type" value="Genomic_DNA"/>
</dbReference>
<reference evidence="1 2" key="1">
    <citation type="submission" date="2021-12" db="EMBL/GenBank/DDBJ databases">
        <title>Genome sequencing of bacteria with rrn-lacking chromosome and rrn-plasmid.</title>
        <authorList>
            <person name="Anda M."/>
            <person name="Iwasaki W."/>
        </authorList>
    </citation>
    <scope>NUCLEOTIDE SEQUENCE [LARGE SCALE GENOMIC DNA]</scope>
    <source>
        <strain evidence="1 2">NBRC 15940</strain>
    </source>
</reference>
<evidence type="ECO:0000313" key="2">
    <source>
        <dbReference type="Proteomes" id="UP001310022"/>
    </source>
</evidence>
<protein>
    <submittedName>
        <fullName evidence="1">Uncharacterized protein</fullName>
    </submittedName>
</protein>
<sequence>MKKIYLSFLFFIGFFFCFPPENKLVANEVYPDYLPSDKQIFVFQKKVIIIDHRDQLVFNGKVKEMTTMMILLYRESDYLTTIDGVDYHCFSN</sequence>
<name>A0AAN5ALA7_9BACT</name>
<dbReference type="AlphaFoldDB" id="A0AAN5ALA7"/>
<organism evidence="1 2">
    <name type="scientific">Persicobacter diffluens</name>
    <dbReference type="NCBI Taxonomy" id="981"/>
    <lineage>
        <taxon>Bacteria</taxon>
        <taxon>Pseudomonadati</taxon>
        <taxon>Bacteroidota</taxon>
        <taxon>Cytophagia</taxon>
        <taxon>Cytophagales</taxon>
        <taxon>Persicobacteraceae</taxon>
        <taxon>Persicobacter</taxon>
    </lineage>
</organism>
<keyword evidence="2" id="KW-1185">Reference proteome</keyword>
<proteinExistence type="predicted"/>